<dbReference type="NCBIfam" id="TIGR01733">
    <property type="entry name" value="AA-adenyl-dom"/>
    <property type="match status" value="1"/>
</dbReference>
<dbReference type="InterPro" id="IPR020845">
    <property type="entry name" value="AMP-binding_CS"/>
</dbReference>
<dbReference type="RefSeq" id="WP_310368828.1">
    <property type="nucleotide sequence ID" value="NZ_JAVDVC010000029.1"/>
</dbReference>
<dbReference type="Pfam" id="PF13193">
    <property type="entry name" value="AMP-binding_C"/>
    <property type="match status" value="1"/>
</dbReference>
<dbReference type="SMART" id="SM00823">
    <property type="entry name" value="PKS_PP"/>
    <property type="match status" value="1"/>
</dbReference>
<comment type="similarity">
    <text evidence="2">Belongs to the ATP-dependent AMP-binding enzyme family.</text>
</comment>
<accession>A0AAW8MM18</accession>
<dbReference type="SUPFAM" id="SSF47336">
    <property type="entry name" value="ACP-like"/>
    <property type="match status" value="1"/>
</dbReference>
<dbReference type="SUPFAM" id="SSF56801">
    <property type="entry name" value="Acetyl-CoA synthetase-like"/>
    <property type="match status" value="2"/>
</dbReference>
<dbReference type="GO" id="GO:0043041">
    <property type="term" value="P:amino acid activation for nonribosomal peptide biosynthetic process"/>
    <property type="evidence" value="ECO:0007669"/>
    <property type="project" value="TreeGrafter"/>
</dbReference>
<dbReference type="InterPro" id="IPR010071">
    <property type="entry name" value="AA_adenyl_dom"/>
</dbReference>
<dbReference type="InterPro" id="IPR009081">
    <property type="entry name" value="PP-bd_ACP"/>
</dbReference>
<dbReference type="CDD" id="cd19544">
    <property type="entry name" value="E-C_NRPS"/>
    <property type="match status" value="2"/>
</dbReference>
<evidence type="ECO:0000256" key="4">
    <source>
        <dbReference type="ARBA" id="ARBA00022553"/>
    </source>
</evidence>
<dbReference type="Gene3D" id="3.30.300.30">
    <property type="match status" value="1"/>
</dbReference>
<keyword evidence="3" id="KW-0596">Phosphopantetheine</keyword>
<dbReference type="Gene3D" id="3.30.559.10">
    <property type="entry name" value="Chloramphenicol acetyltransferase-like domain"/>
    <property type="match status" value="2"/>
</dbReference>
<dbReference type="InterPro" id="IPR006162">
    <property type="entry name" value="Ppantetheine_attach_site"/>
</dbReference>
<dbReference type="Pfam" id="PF00668">
    <property type="entry name" value="Condensation"/>
    <property type="match status" value="2"/>
</dbReference>
<evidence type="ECO:0000313" key="6">
    <source>
        <dbReference type="EMBL" id="MDR6962097.1"/>
    </source>
</evidence>
<reference evidence="6" key="1">
    <citation type="submission" date="2023-07" db="EMBL/GenBank/DDBJ databases">
        <title>Sorghum-associated microbial communities from plants grown in Nebraska, USA.</title>
        <authorList>
            <person name="Schachtman D."/>
        </authorList>
    </citation>
    <scope>NUCLEOTIDE SEQUENCE</scope>
    <source>
        <strain evidence="6">3432</strain>
    </source>
</reference>
<dbReference type="PROSITE" id="PS50075">
    <property type="entry name" value="CARRIER"/>
    <property type="match status" value="1"/>
</dbReference>
<dbReference type="PROSITE" id="PS00455">
    <property type="entry name" value="AMP_BINDING"/>
    <property type="match status" value="2"/>
</dbReference>
<dbReference type="FunFam" id="3.40.50.980:FF:000001">
    <property type="entry name" value="Non-ribosomal peptide synthetase"/>
    <property type="match status" value="2"/>
</dbReference>
<dbReference type="PANTHER" id="PTHR45527">
    <property type="entry name" value="NONRIBOSOMAL PEPTIDE SYNTHETASE"/>
    <property type="match status" value="1"/>
</dbReference>
<dbReference type="InterPro" id="IPR001242">
    <property type="entry name" value="Condensation_dom"/>
</dbReference>
<dbReference type="InterPro" id="IPR020806">
    <property type="entry name" value="PKS_PP-bd"/>
</dbReference>
<organism evidence="6 7">
    <name type="scientific">Pseudomonas brassicacearum</name>
    <dbReference type="NCBI Taxonomy" id="930166"/>
    <lineage>
        <taxon>Bacteria</taxon>
        <taxon>Pseudomonadati</taxon>
        <taxon>Pseudomonadota</taxon>
        <taxon>Gammaproteobacteria</taxon>
        <taxon>Pseudomonadales</taxon>
        <taxon>Pseudomonadaceae</taxon>
        <taxon>Pseudomonas</taxon>
    </lineage>
</organism>
<dbReference type="InterPro" id="IPR045851">
    <property type="entry name" value="AMP-bd_C_sf"/>
</dbReference>
<feature type="non-terminal residue" evidence="6">
    <location>
        <position position="1843"/>
    </location>
</feature>
<dbReference type="GO" id="GO:0031177">
    <property type="term" value="F:phosphopantetheine binding"/>
    <property type="evidence" value="ECO:0007669"/>
    <property type="project" value="InterPro"/>
</dbReference>
<dbReference type="SUPFAM" id="SSF52777">
    <property type="entry name" value="CoA-dependent acyltransferases"/>
    <property type="match status" value="4"/>
</dbReference>
<evidence type="ECO:0000259" key="5">
    <source>
        <dbReference type="PROSITE" id="PS50075"/>
    </source>
</evidence>
<dbReference type="EMBL" id="JAVDVC010000029">
    <property type="protein sequence ID" value="MDR6962097.1"/>
    <property type="molecule type" value="Genomic_DNA"/>
</dbReference>
<dbReference type="FunFam" id="1.10.1200.10:FF:000005">
    <property type="entry name" value="Nonribosomal peptide synthetase 1"/>
    <property type="match status" value="1"/>
</dbReference>
<dbReference type="GO" id="GO:0005737">
    <property type="term" value="C:cytoplasm"/>
    <property type="evidence" value="ECO:0007669"/>
    <property type="project" value="TreeGrafter"/>
</dbReference>
<dbReference type="PROSITE" id="PS00012">
    <property type="entry name" value="PHOSPHOPANTETHEINE"/>
    <property type="match status" value="1"/>
</dbReference>
<comment type="cofactor">
    <cofactor evidence="1">
        <name>pantetheine 4'-phosphate</name>
        <dbReference type="ChEBI" id="CHEBI:47942"/>
    </cofactor>
</comment>
<dbReference type="Proteomes" id="UP001252613">
    <property type="component" value="Unassembled WGS sequence"/>
</dbReference>
<dbReference type="FunFam" id="3.40.50.12780:FF:000012">
    <property type="entry name" value="Non-ribosomal peptide synthetase"/>
    <property type="match status" value="1"/>
</dbReference>
<dbReference type="Gene3D" id="3.40.50.980">
    <property type="match status" value="2"/>
</dbReference>
<dbReference type="InterPro" id="IPR025110">
    <property type="entry name" value="AMP-bd_C"/>
</dbReference>
<evidence type="ECO:0000256" key="3">
    <source>
        <dbReference type="ARBA" id="ARBA00022450"/>
    </source>
</evidence>
<name>A0AAW8MM18_9PSED</name>
<proteinExistence type="inferred from homology"/>
<dbReference type="FunFam" id="3.30.559.10:FF:000064">
    <property type="entry name" value="Non-ribosomal peptide synthetase OfaC"/>
    <property type="match status" value="2"/>
</dbReference>
<dbReference type="FunFam" id="3.30.300.30:FF:000010">
    <property type="entry name" value="Enterobactin synthetase component F"/>
    <property type="match status" value="1"/>
</dbReference>
<dbReference type="FunFam" id="3.30.559.30:FF:000028">
    <property type="entry name" value="Non-ribosomal peptide synthetase OfaC"/>
    <property type="match status" value="1"/>
</dbReference>
<dbReference type="InterPro" id="IPR036736">
    <property type="entry name" value="ACP-like_sf"/>
</dbReference>
<feature type="domain" description="Carrier" evidence="5">
    <location>
        <begin position="1050"/>
        <end position="1124"/>
    </location>
</feature>
<gene>
    <name evidence="6" type="ORF">J2W43_006119</name>
</gene>
<sequence length="1843" mass="201590">MQFSELMAALSQHPIRLQQDGDNLVILGDDERMDHALWESLTVHKQELLDLVERNGGDWLSPAFRITPDMLPLADLTQEEIDRIVDTVPGGAGNVQDIYPLAPLQEGILYHHLAAEQGDPYVLQSLFGADRRTRLDDFAQALQGVIDRHDILRTSVVWEGLDEPVQVVWHEATLTLEEVVLDPAAGDAVWQLQQRFDTRHHRLDVGQAPLMRLICAQDRDNDRWVAILLFHHMAIDHTALELVQDEMQAFLLGQAHQLPDPVPYRNYVAQVRLGVGGDSHEAFFREMLADVDEPTLPLGFAEVPEGQSVIEEAHLPIDASLSRRLRAQARQLGISAASLHHLAWARVVGGLSGKQDVVFGTVLMGRMQGGDGADRALGMFINTLPLRVKLAGHGAREGVKNTHANLTALLGHEHASLALAQRCSGVAAPAPLFGALLNYRHSSTAQALSAQTLEAWEGLHALGGAEGTNYPLTLSVDDLGEGFSLSVLALAGMGAQRIAGYMRQALENLVWMLEQAPDRPLQHLSILPASEREQLLVTFNATEVDYPQQQTIHGLFEAQVQRTPEAVAVIRGEQRLSYGELNERANRLAHYLRKQGVKPDSRVAICVERGIDMVVGLLAILKAGGGYVPLDPAYPLDRIAYMLEDSAPAAVLAQTATLELLAAASMPVIDLDSGDWQDEPVQNPEVAELTSSHLAYVIYTSGSTGLPKGVMIEHRNTVNFLTWAHRSFDDATLSKTLFSTSLNFDLAVYECFAPLTSGGSIEVVTNVLELQQGEHDITLINTVPSALKALLESGGLGKGVDTVNVAGEALKRSLVETLFEQTQVKRLCNLYGPSETTTYSSWVSMAREDGFAAHIGKPVANTQFYLLDEHKQPVPLGVPGEIYIGGAGVARGYLNRDDLTAERFLKDPFSTSVNARMYRTGDLGCYLPDGNIEYLGRNDDQVKIRGFRIELGEIEAKLARHDALKEAVVVAREDVPGDKRLVAYFTQHSPDEAVEIEALRTYLQAQLPAYMVPAAYVRLETLPLTPNGKLDRKALPAPDLDAVISRGYEAPQGEVETTLAQIWQDLLKVERVGRHDHFFELGGHSLLAVTLIERMRQAGLSADVRVLFGQPTLAALAAAVGSGKEISVPANLIALDCERITPELLPLANLSQTTIDRLVATVPGGVRNVQDIYPLAPLQEGILYHHLAAEQGDPYLLQSQFAFDGQERLDGFARALQVVIDRHDILRTSIVWEGLDEPMQVVRREARLHLETLDLDPVAGDVAEQLRQRFDSRHYRLDIAQAPLMRLAYGRDEANHRLVATLLFHHLALDHTALEVVQHEMQTYLLGEAEQLAEAVPYRNYVAQARLGVSREEHEAFFHDMLGDIDEPTLPFNLQDVQGGGRDIEETSQAVDSDLDQRLRAQARQLGVSAASLVHLAWAQVLAKVSGKQEVVFGTVLMGRMQGGEGADRALGMFINTLPLRVSLGEQGVKAGVKAVHGQLTALLGHEHASLALAQRCSGVAAPLPLFSALLNYRHGATTASNEASSAWNGMQALGGEERTNYPLTLNVDDLGTGFNLTVLVGQQIGAQRICAYMHAALQTLVQALEQTPQAALHRLSILPAAELEQLLVTFNATEADYPQQQTIHGLFEAQVQCTPEAVAVIRGEQRLSYRELNERANRLAHYLRKQGVQPDSRVAICVERGIDMVVGLLAILKAGGGYVPLDPAYPLDRIAYMLDDSAPAAVLAQDATVGLLSDASMAVINLDSGDWQDESVQNPQVAELTSSHLAYVIYTSGSTGLPKGVMIEHRNTVNFLTWAHRSFDDATLSKTLFSTSLNFDLAVYECFAPLTSGGSIEVVTNVLELK</sequence>
<dbReference type="Pfam" id="PF00550">
    <property type="entry name" value="PP-binding"/>
    <property type="match status" value="1"/>
</dbReference>
<dbReference type="Pfam" id="PF00501">
    <property type="entry name" value="AMP-binding"/>
    <property type="match status" value="2"/>
</dbReference>
<dbReference type="GO" id="GO:0044550">
    <property type="term" value="P:secondary metabolite biosynthetic process"/>
    <property type="evidence" value="ECO:0007669"/>
    <property type="project" value="UniProtKB-ARBA"/>
</dbReference>
<dbReference type="FunFam" id="2.30.38.10:FF:000001">
    <property type="entry name" value="Non-ribosomal peptide synthetase PvdI"/>
    <property type="match status" value="1"/>
</dbReference>
<dbReference type="InterPro" id="IPR042099">
    <property type="entry name" value="ANL_N_sf"/>
</dbReference>
<dbReference type="InterPro" id="IPR023213">
    <property type="entry name" value="CAT-like_dom_sf"/>
</dbReference>
<evidence type="ECO:0000313" key="7">
    <source>
        <dbReference type="Proteomes" id="UP001252613"/>
    </source>
</evidence>
<dbReference type="Gene3D" id="3.40.50.12780">
    <property type="entry name" value="N-terminal domain of ligase-like"/>
    <property type="match status" value="1"/>
</dbReference>
<evidence type="ECO:0000256" key="1">
    <source>
        <dbReference type="ARBA" id="ARBA00001957"/>
    </source>
</evidence>
<dbReference type="Gene3D" id="2.30.38.10">
    <property type="entry name" value="Luciferase, Domain 3"/>
    <property type="match status" value="1"/>
</dbReference>
<dbReference type="GO" id="GO:0003824">
    <property type="term" value="F:catalytic activity"/>
    <property type="evidence" value="ECO:0007669"/>
    <property type="project" value="InterPro"/>
</dbReference>
<dbReference type="Gene3D" id="1.10.1200.10">
    <property type="entry name" value="ACP-like"/>
    <property type="match status" value="1"/>
</dbReference>
<keyword evidence="4" id="KW-0597">Phosphoprotein</keyword>
<dbReference type="InterPro" id="IPR000873">
    <property type="entry name" value="AMP-dep_synth/lig_dom"/>
</dbReference>
<evidence type="ECO:0000256" key="2">
    <source>
        <dbReference type="ARBA" id="ARBA00006432"/>
    </source>
</evidence>
<dbReference type="PANTHER" id="PTHR45527:SF1">
    <property type="entry name" value="FATTY ACID SYNTHASE"/>
    <property type="match status" value="1"/>
</dbReference>
<comment type="caution">
    <text evidence="6">The sequence shown here is derived from an EMBL/GenBank/DDBJ whole genome shotgun (WGS) entry which is preliminary data.</text>
</comment>
<protein>
    <submittedName>
        <fullName evidence="6">Amino acid adenylation domain-containing protein</fullName>
    </submittedName>
</protein>
<dbReference type="Gene3D" id="3.30.559.30">
    <property type="entry name" value="Nonribosomal peptide synthetase, condensation domain"/>
    <property type="match status" value="2"/>
</dbReference>